<keyword evidence="7" id="KW-1185">Reference proteome</keyword>
<dbReference type="InterPro" id="IPR052263">
    <property type="entry name" value="GPI_Anchor_Biosynth"/>
</dbReference>
<dbReference type="Proteomes" id="UP000887565">
    <property type="component" value="Unplaced"/>
</dbReference>
<keyword evidence="2 5" id="KW-0812">Transmembrane</keyword>
<dbReference type="PANTHER" id="PTHR46346:SF1">
    <property type="entry name" value="PHOSPHATIDYLINOSITOL N-ACETYLGLUCOSAMINYLTRANSFERASE SUBUNIT P"/>
    <property type="match status" value="1"/>
</dbReference>
<feature type="transmembrane region" description="Helical" evidence="5">
    <location>
        <begin position="53"/>
        <end position="79"/>
    </location>
</feature>
<dbReference type="PANTHER" id="PTHR46346">
    <property type="entry name" value="PHOSPHATIDYLINOSITOL N-ACETYLGLUCOSAMINYLTRANSFERASE SUBUNIT P"/>
    <property type="match status" value="1"/>
</dbReference>
<accession>A0A915I356</accession>
<reference evidence="8" key="1">
    <citation type="submission" date="2022-11" db="UniProtKB">
        <authorList>
            <consortium name="WormBaseParasite"/>
        </authorList>
    </citation>
    <scope>IDENTIFICATION</scope>
</reference>
<dbReference type="Pfam" id="PF08510">
    <property type="entry name" value="PIG-P"/>
    <property type="match status" value="1"/>
</dbReference>
<sequence>MPEHNPAPQPERGIYGFVLYLTAIFCLVIYLTWAFLPSSLLEILGFTYLPQKYWAIALPIYSCVTLICFEIFMFGYNLTNEDALESMERVDNDFGIHGLNHNAQIENSKADFLKDEKEVGQKHGV</sequence>
<dbReference type="GO" id="GO:0006506">
    <property type="term" value="P:GPI anchor biosynthetic process"/>
    <property type="evidence" value="ECO:0007669"/>
    <property type="project" value="TreeGrafter"/>
</dbReference>
<evidence type="ECO:0000256" key="3">
    <source>
        <dbReference type="ARBA" id="ARBA00022989"/>
    </source>
</evidence>
<dbReference type="GO" id="GO:0016020">
    <property type="term" value="C:membrane"/>
    <property type="evidence" value="ECO:0007669"/>
    <property type="project" value="UniProtKB-SubCell"/>
</dbReference>
<evidence type="ECO:0000256" key="5">
    <source>
        <dbReference type="SAM" id="Phobius"/>
    </source>
</evidence>
<dbReference type="GO" id="GO:0005783">
    <property type="term" value="C:endoplasmic reticulum"/>
    <property type="evidence" value="ECO:0007669"/>
    <property type="project" value="TreeGrafter"/>
</dbReference>
<proteinExistence type="predicted"/>
<evidence type="ECO:0000259" key="6">
    <source>
        <dbReference type="Pfam" id="PF08510"/>
    </source>
</evidence>
<evidence type="ECO:0000256" key="4">
    <source>
        <dbReference type="ARBA" id="ARBA00023136"/>
    </source>
</evidence>
<name>A0A915I356_ROMCU</name>
<feature type="domain" description="PIG-P" evidence="6">
    <location>
        <begin position="12"/>
        <end position="102"/>
    </location>
</feature>
<evidence type="ECO:0000256" key="2">
    <source>
        <dbReference type="ARBA" id="ARBA00022692"/>
    </source>
</evidence>
<dbReference type="OMA" id="PQVYWAV"/>
<dbReference type="InterPro" id="IPR013717">
    <property type="entry name" value="PIG-P"/>
</dbReference>
<dbReference type="AlphaFoldDB" id="A0A915I356"/>
<keyword evidence="3 5" id="KW-1133">Transmembrane helix</keyword>
<protein>
    <submittedName>
        <fullName evidence="8">PIG-P domain-containing protein</fullName>
    </submittedName>
</protein>
<evidence type="ECO:0000313" key="8">
    <source>
        <dbReference type="WBParaSite" id="nRc.2.0.1.t07879-RA"/>
    </source>
</evidence>
<dbReference type="WBParaSite" id="nRc.2.0.1.t07879-RA">
    <property type="protein sequence ID" value="nRc.2.0.1.t07879-RA"/>
    <property type="gene ID" value="nRc.2.0.1.g07879"/>
</dbReference>
<keyword evidence="4 5" id="KW-0472">Membrane</keyword>
<evidence type="ECO:0000313" key="7">
    <source>
        <dbReference type="Proteomes" id="UP000887565"/>
    </source>
</evidence>
<feature type="transmembrane region" description="Helical" evidence="5">
    <location>
        <begin position="12"/>
        <end position="33"/>
    </location>
</feature>
<comment type="subcellular location">
    <subcellularLocation>
        <location evidence="1">Membrane</location>
        <topology evidence="1">Multi-pass membrane protein</topology>
    </subcellularLocation>
</comment>
<evidence type="ECO:0000256" key="1">
    <source>
        <dbReference type="ARBA" id="ARBA00004141"/>
    </source>
</evidence>
<organism evidence="7 8">
    <name type="scientific">Romanomermis culicivorax</name>
    <name type="common">Nematode worm</name>
    <dbReference type="NCBI Taxonomy" id="13658"/>
    <lineage>
        <taxon>Eukaryota</taxon>
        <taxon>Metazoa</taxon>
        <taxon>Ecdysozoa</taxon>
        <taxon>Nematoda</taxon>
        <taxon>Enoplea</taxon>
        <taxon>Dorylaimia</taxon>
        <taxon>Mermithida</taxon>
        <taxon>Mermithoidea</taxon>
        <taxon>Mermithidae</taxon>
        <taxon>Romanomermis</taxon>
    </lineage>
</organism>